<sequence length="502" mass="55909">MPANNEMSRPELLLGPNPLIEAIPPFVPFKDLMRHLRHYPLDHAPDWRQVPPDYREALLECATQHFAPYQPILELAAGIQLLLRRALSMGNPLRAEVRKRANQVGVANSVHDFRHVTHVDGGGGMVDGITGLGKTNAVQRALAVFAPNQVIEHLSCPQAGWARMMQCVYLYIDFPSNGTRGALLKRILMGLDEQLGTNYSEQNARKTNLDALLVVASKLLVLHRVALLVIDEKQDASFNQNPLQYEFVLFYLSLMNLGISVLLIGNPLAFTHLQTFSQVMRRFSVGGMTSLEPASHQDEKWWCEGFVPRMRKFCVVEGCAVDEQLRARLEFEASAGTPGLFQRYFVETQRAALRRAALQRGTDSAEMTVEDFVAARKSERYKELQRIATSIRSGSEEYDDIPQRQKAFGPSMQKGEIPESPAGTGQPPPAKPMRDVVGGLLRNYKAAQTREANLLAKRIAAMQSYSDDDLRMLGVSHDLVEEAQKIGDTVPAAKKRKKGGAV</sequence>
<feature type="domain" description="ORC1/DEAH AAA+ ATPase" evidence="3">
    <location>
        <begin position="122"/>
        <end position="267"/>
    </location>
</feature>
<feature type="transmembrane region" description="Helical" evidence="2">
    <location>
        <begin position="250"/>
        <end position="273"/>
    </location>
</feature>
<evidence type="ECO:0000256" key="1">
    <source>
        <dbReference type="SAM" id="MobiDB-lite"/>
    </source>
</evidence>
<gene>
    <name evidence="4" type="ORF">ACFQND_16745</name>
</gene>
<dbReference type="RefSeq" id="WP_371439171.1">
    <property type="nucleotide sequence ID" value="NZ_JBHSRS010000080.1"/>
</dbReference>
<keyword evidence="5" id="KW-1185">Reference proteome</keyword>
<dbReference type="Pfam" id="PF13401">
    <property type="entry name" value="AAA_22"/>
    <property type="match status" value="1"/>
</dbReference>
<dbReference type="InterPro" id="IPR027417">
    <property type="entry name" value="P-loop_NTPase"/>
</dbReference>
<keyword evidence="2" id="KW-0812">Transmembrane</keyword>
<dbReference type="InterPro" id="IPR049945">
    <property type="entry name" value="AAA_22"/>
</dbReference>
<dbReference type="EMBL" id="JBHSRS010000080">
    <property type="protein sequence ID" value="MFC6282872.1"/>
    <property type="molecule type" value="Genomic_DNA"/>
</dbReference>
<evidence type="ECO:0000256" key="2">
    <source>
        <dbReference type="SAM" id="Phobius"/>
    </source>
</evidence>
<keyword evidence="2" id="KW-1133">Transmembrane helix</keyword>
<evidence type="ECO:0000313" key="5">
    <source>
        <dbReference type="Proteomes" id="UP001596270"/>
    </source>
</evidence>
<comment type="caution">
    <text evidence="4">The sequence shown here is derived from an EMBL/GenBank/DDBJ whole genome shotgun (WGS) entry which is preliminary data.</text>
</comment>
<feature type="region of interest" description="Disordered" evidence="1">
    <location>
        <begin position="408"/>
        <end position="431"/>
    </location>
</feature>
<proteinExistence type="predicted"/>
<evidence type="ECO:0000313" key="4">
    <source>
        <dbReference type="EMBL" id="MFC6282872.1"/>
    </source>
</evidence>
<name>A0ABW1U1P0_9BURK</name>
<accession>A0ABW1U1P0</accession>
<protein>
    <submittedName>
        <fullName evidence="4">AAA family ATPase</fullName>
    </submittedName>
</protein>
<keyword evidence="2" id="KW-0472">Membrane</keyword>
<reference evidence="5" key="1">
    <citation type="journal article" date="2019" name="Int. J. Syst. Evol. Microbiol.">
        <title>The Global Catalogue of Microorganisms (GCM) 10K type strain sequencing project: providing services to taxonomists for standard genome sequencing and annotation.</title>
        <authorList>
            <consortium name="The Broad Institute Genomics Platform"/>
            <consortium name="The Broad Institute Genome Sequencing Center for Infectious Disease"/>
            <person name="Wu L."/>
            <person name="Ma J."/>
        </authorList>
    </citation>
    <scope>NUCLEOTIDE SEQUENCE [LARGE SCALE GENOMIC DNA]</scope>
    <source>
        <strain evidence="5">CCUG 39402</strain>
    </source>
</reference>
<organism evidence="4 5">
    <name type="scientific">Polaromonas aquatica</name>
    <dbReference type="NCBI Taxonomy" id="332657"/>
    <lineage>
        <taxon>Bacteria</taxon>
        <taxon>Pseudomonadati</taxon>
        <taxon>Pseudomonadota</taxon>
        <taxon>Betaproteobacteria</taxon>
        <taxon>Burkholderiales</taxon>
        <taxon>Comamonadaceae</taxon>
        <taxon>Polaromonas</taxon>
    </lineage>
</organism>
<dbReference type="Gene3D" id="3.40.50.300">
    <property type="entry name" value="P-loop containing nucleotide triphosphate hydrolases"/>
    <property type="match status" value="1"/>
</dbReference>
<evidence type="ECO:0000259" key="3">
    <source>
        <dbReference type="Pfam" id="PF13401"/>
    </source>
</evidence>
<dbReference type="Proteomes" id="UP001596270">
    <property type="component" value="Unassembled WGS sequence"/>
</dbReference>